<sequence>MSILSRFLSLFNGGMRAYKIQDSQRLRRIGVTAKNLQELLAKGCEKLQINESEVTVVIEDDGTVVDDEKFFRKLPAQTVFVFLKKGENWRGAGALIHDALSKLYCASRKNEIANQIRDLLTAEDAPEKIHIISQYLEMLETNVDSEDRAKHEDWFEDRAKHEDWFEGLNKKYKTKSEVMRHSAQTRVRSYFITAKEQIEKESDSDHKNSLISVMDDINNLLKKNDFHAFFFDRTSRGMMCDKKGWFTCEGPFDSKNCDKFHTINPYASRGYRQLFGLWNLDHIIEKSREVIPCLIEASKNLPKGKELNTDLLYKLLFTTENLKLVQIGCHKKAARPSGNITWKDFCV</sequence>
<dbReference type="Gene3D" id="3.10.20.10">
    <property type="match status" value="1"/>
</dbReference>
<dbReference type="SUPFAM" id="SSF54060">
    <property type="entry name" value="His-Me finger endonucleases"/>
    <property type="match status" value="1"/>
</dbReference>
<dbReference type="Pfam" id="PF02017">
    <property type="entry name" value="CIDE-N"/>
    <property type="match status" value="1"/>
</dbReference>
<dbReference type="InterPro" id="IPR003508">
    <property type="entry name" value="CIDE-N_dom"/>
</dbReference>
<accession>A0A6J8DA92</accession>
<dbReference type="Pfam" id="PF09230">
    <property type="entry name" value="DFF40"/>
    <property type="match status" value="1"/>
</dbReference>
<evidence type="ECO:0000256" key="1">
    <source>
        <dbReference type="ARBA" id="ARBA00022703"/>
    </source>
</evidence>
<keyword evidence="5" id="KW-1185">Reference proteome</keyword>
<dbReference type="SMART" id="SM00266">
    <property type="entry name" value="CAD"/>
    <property type="match status" value="1"/>
</dbReference>
<evidence type="ECO:0000256" key="2">
    <source>
        <dbReference type="PROSITE-ProRule" id="PRU00447"/>
    </source>
</evidence>
<dbReference type="GO" id="GO:0005737">
    <property type="term" value="C:cytoplasm"/>
    <property type="evidence" value="ECO:0007669"/>
    <property type="project" value="InterPro"/>
</dbReference>
<dbReference type="InterPro" id="IPR015311">
    <property type="entry name" value="DFF40_C"/>
</dbReference>
<keyword evidence="4" id="KW-0378">Hydrolase</keyword>
<dbReference type="GO" id="GO:0006309">
    <property type="term" value="P:apoptotic DNA fragmentation"/>
    <property type="evidence" value="ECO:0007669"/>
    <property type="project" value="InterPro"/>
</dbReference>
<dbReference type="PANTHER" id="PTHR13067:SF2">
    <property type="entry name" value="CASPASE-ACTIVATED DNASE"/>
    <property type="match status" value="1"/>
</dbReference>
<dbReference type="Proteomes" id="UP000507470">
    <property type="component" value="Unassembled WGS sequence"/>
</dbReference>
<name>A0A6J8DA92_MYTCO</name>
<dbReference type="PROSITE" id="PS51135">
    <property type="entry name" value="CIDE_N"/>
    <property type="match status" value="1"/>
</dbReference>
<dbReference type="PANTHER" id="PTHR13067">
    <property type="entry name" value="CASPASE-ACTIVATED DNASE"/>
    <property type="match status" value="1"/>
</dbReference>
<evidence type="ECO:0000259" key="3">
    <source>
        <dbReference type="PROSITE" id="PS51135"/>
    </source>
</evidence>
<gene>
    <name evidence="4" type="ORF">MCOR_38349</name>
</gene>
<dbReference type="GO" id="GO:0016787">
    <property type="term" value="F:hydrolase activity"/>
    <property type="evidence" value="ECO:0007669"/>
    <property type="project" value="UniProtKB-KW"/>
</dbReference>
<dbReference type="GO" id="GO:0005634">
    <property type="term" value="C:nucleus"/>
    <property type="evidence" value="ECO:0007669"/>
    <property type="project" value="InterPro"/>
</dbReference>
<dbReference type="InterPro" id="IPR044925">
    <property type="entry name" value="His-Me_finger_sf"/>
</dbReference>
<organism evidence="4 5">
    <name type="scientific">Mytilus coruscus</name>
    <name type="common">Sea mussel</name>
    <dbReference type="NCBI Taxonomy" id="42192"/>
    <lineage>
        <taxon>Eukaryota</taxon>
        <taxon>Metazoa</taxon>
        <taxon>Spiralia</taxon>
        <taxon>Lophotrochozoa</taxon>
        <taxon>Mollusca</taxon>
        <taxon>Bivalvia</taxon>
        <taxon>Autobranchia</taxon>
        <taxon>Pteriomorphia</taxon>
        <taxon>Mytilida</taxon>
        <taxon>Mytiloidea</taxon>
        <taxon>Mytilidae</taxon>
        <taxon>Mytilinae</taxon>
        <taxon>Mytilus</taxon>
    </lineage>
</organism>
<dbReference type="EC" id="3.-.-.-" evidence="4"/>
<dbReference type="AlphaFoldDB" id="A0A6J8DA92"/>
<proteinExistence type="predicted"/>
<dbReference type="CDD" id="cd01615">
    <property type="entry name" value="CIDE_N"/>
    <property type="match status" value="1"/>
</dbReference>
<protein>
    <submittedName>
        <fullName evidence="4">DFFB</fullName>
        <ecNumber evidence="4">3.-.-.-</ecNumber>
    </submittedName>
</protein>
<dbReference type="InterPro" id="IPR039729">
    <property type="entry name" value="DFF40"/>
</dbReference>
<dbReference type="GO" id="GO:0004520">
    <property type="term" value="F:DNA endonuclease activity"/>
    <property type="evidence" value="ECO:0007669"/>
    <property type="project" value="InterPro"/>
</dbReference>
<evidence type="ECO:0000313" key="4">
    <source>
        <dbReference type="EMBL" id="CAC5404581.1"/>
    </source>
</evidence>
<dbReference type="EMBL" id="CACVKT020006975">
    <property type="protein sequence ID" value="CAC5404581.1"/>
    <property type="molecule type" value="Genomic_DNA"/>
</dbReference>
<feature type="domain" description="CIDE-N" evidence="3">
    <location>
        <begin position="14"/>
        <end position="91"/>
    </location>
</feature>
<keyword evidence="1 2" id="KW-0053">Apoptosis</keyword>
<dbReference type="SUPFAM" id="SSF54277">
    <property type="entry name" value="CAD &amp; PB1 domains"/>
    <property type="match status" value="1"/>
</dbReference>
<evidence type="ECO:0000313" key="5">
    <source>
        <dbReference type="Proteomes" id="UP000507470"/>
    </source>
</evidence>
<reference evidence="4 5" key="1">
    <citation type="submission" date="2020-06" db="EMBL/GenBank/DDBJ databases">
        <authorList>
            <person name="Li R."/>
            <person name="Bekaert M."/>
        </authorList>
    </citation>
    <scope>NUCLEOTIDE SEQUENCE [LARGE SCALE GENOMIC DNA]</scope>
    <source>
        <strain evidence="5">wild</strain>
    </source>
</reference>
<dbReference type="OrthoDB" id="9943677at2759"/>